<organism evidence="2 3">
    <name type="scientific">Anaerobranca gottschalkii DSM 13577</name>
    <dbReference type="NCBI Taxonomy" id="1120990"/>
    <lineage>
        <taxon>Bacteria</taxon>
        <taxon>Bacillati</taxon>
        <taxon>Bacillota</taxon>
        <taxon>Clostridia</taxon>
        <taxon>Eubacteriales</taxon>
        <taxon>Proteinivoracaceae</taxon>
        <taxon>Anaerobranca</taxon>
    </lineage>
</organism>
<sequence>MDFKEIGKQLRESRELKGLTIEDIVNKTKLRKDQIIAIEEGNIEKLPPGPYIKGFIKLYAKAVNLEIYEETATATTLDSPVSSRKKREPIKRSTISIDYNGIIFFIVLATFLALAVYLIVGYIITPKNNIEIPNNHPIIIPEEEENEVDEEDVIEEVHETIIELEIRNNKYYYTVLDEEKLEVQFIVQGQCWVDIKVDNQNTSIKRGIMEDEELLIEADNQIIIQAGLAKNATIIINGVQVEFSDNEGRTDAIITLEKSGE</sequence>
<name>A0A1H9Z7Y2_9FIRM</name>
<reference evidence="3" key="1">
    <citation type="submission" date="2016-10" db="EMBL/GenBank/DDBJ databases">
        <authorList>
            <person name="Varghese N."/>
            <person name="Submissions S."/>
        </authorList>
    </citation>
    <scope>NUCLEOTIDE SEQUENCE [LARGE SCALE GENOMIC DNA]</scope>
    <source>
        <strain evidence="3">DSM 13577</strain>
    </source>
</reference>
<proteinExistence type="predicted"/>
<gene>
    <name evidence="2" type="ORF">SAMN03080614_100732</name>
</gene>
<dbReference type="PANTHER" id="PTHR34475:SF1">
    <property type="entry name" value="CYTOSKELETON PROTEIN RODZ"/>
    <property type="match status" value="1"/>
</dbReference>
<dbReference type="Pfam" id="PF13413">
    <property type="entry name" value="HTH_25"/>
    <property type="match status" value="1"/>
</dbReference>
<evidence type="ECO:0000313" key="2">
    <source>
        <dbReference type="EMBL" id="SES77660.1"/>
    </source>
</evidence>
<dbReference type="Gene3D" id="1.10.260.40">
    <property type="entry name" value="lambda repressor-like DNA-binding domains"/>
    <property type="match status" value="1"/>
</dbReference>
<dbReference type="RefSeq" id="WP_177159680.1">
    <property type="nucleotide sequence ID" value="NZ_FOIF01000007.1"/>
</dbReference>
<accession>A0A1H9Z7Y2</accession>
<feature type="transmembrane region" description="Helical" evidence="1">
    <location>
        <begin position="101"/>
        <end position="124"/>
    </location>
</feature>
<dbReference type="InterPro" id="IPR050400">
    <property type="entry name" value="Bact_Cytoskel_RodZ"/>
</dbReference>
<dbReference type="EMBL" id="FOIF01000007">
    <property type="protein sequence ID" value="SES77660.1"/>
    <property type="molecule type" value="Genomic_DNA"/>
</dbReference>
<keyword evidence="1" id="KW-1133">Transmembrane helix</keyword>
<keyword evidence="1" id="KW-0472">Membrane</keyword>
<keyword evidence="3" id="KW-1185">Reference proteome</keyword>
<dbReference type="Proteomes" id="UP000243819">
    <property type="component" value="Unassembled WGS sequence"/>
</dbReference>
<keyword evidence="1" id="KW-0812">Transmembrane</keyword>
<dbReference type="STRING" id="1120990.SAMN03080614_100732"/>
<dbReference type="SUPFAM" id="SSF47413">
    <property type="entry name" value="lambda repressor-like DNA-binding domains"/>
    <property type="match status" value="1"/>
</dbReference>
<protein>
    <submittedName>
        <fullName evidence="2">Helix-turn-helix domain-containing protein</fullName>
    </submittedName>
</protein>
<dbReference type="PANTHER" id="PTHR34475">
    <property type="match status" value="1"/>
</dbReference>
<dbReference type="AlphaFoldDB" id="A0A1H9Z7Y2"/>
<evidence type="ECO:0000256" key="1">
    <source>
        <dbReference type="SAM" id="Phobius"/>
    </source>
</evidence>
<dbReference type="GO" id="GO:0003677">
    <property type="term" value="F:DNA binding"/>
    <property type="evidence" value="ECO:0007669"/>
    <property type="project" value="InterPro"/>
</dbReference>
<evidence type="ECO:0000313" key="3">
    <source>
        <dbReference type="Proteomes" id="UP000243819"/>
    </source>
</evidence>
<dbReference type="InterPro" id="IPR010982">
    <property type="entry name" value="Lambda_DNA-bd_dom_sf"/>
</dbReference>